<dbReference type="Gene3D" id="2.40.40.20">
    <property type="match status" value="1"/>
</dbReference>
<dbReference type="CDD" id="cd02753">
    <property type="entry name" value="MopB_Formate-Dh-H"/>
    <property type="match status" value="1"/>
</dbReference>
<accession>A0A1I3NYZ0</accession>
<dbReference type="RefSeq" id="WP_005581557.1">
    <property type="nucleotide sequence ID" value="NZ_FORO01000015.1"/>
</dbReference>
<evidence type="ECO:0000256" key="4">
    <source>
        <dbReference type="ARBA" id="ARBA00023014"/>
    </source>
</evidence>
<dbReference type="SMART" id="SM00926">
    <property type="entry name" value="Molybdop_Fe4S4"/>
    <property type="match status" value="1"/>
</dbReference>
<evidence type="ECO:0000256" key="5">
    <source>
        <dbReference type="SAM" id="MobiDB-lite"/>
    </source>
</evidence>
<keyword evidence="3" id="KW-0408">Iron</keyword>
<dbReference type="PROSITE" id="PS00932">
    <property type="entry name" value="MOLYBDOPTERIN_PROK_3"/>
    <property type="match status" value="1"/>
</dbReference>
<dbReference type="Pfam" id="PF04879">
    <property type="entry name" value="Molybdop_Fe4S4"/>
    <property type="match status" value="1"/>
</dbReference>
<dbReference type="PIRSF" id="PIRSF000144">
    <property type="entry name" value="CbbBc"/>
    <property type="match status" value="1"/>
</dbReference>
<dbReference type="InterPro" id="IPR009010">
    <property type="entry name" value="Asp_de-COase-like_dom_sf"/>
</dbReference>
<dbReference type="SUPFAM" id="SSF53706">
    <property type="entry name" value="Formate dehydrogenase/DMSO reductase, domains 1-3"/>
    <property type="match status" value="1"/>
</dbReference>
<sequence>MGTADDPPSPFLGSAAENGDSGTEAESAFDSQKSICPFCGVGCGIRHGNRDKATGWAGSVNRRGEVCPKGVAAFEPVRSADRLVRPLVYESGTHVTAPWDEALDRLESGIRTAVDEHGPEAVACFASSSCTNEENYLVQKIARALGTNNIDNCARLCHASTVAAMVERFGAGAMTNTLEDVGEADVFLVCGANPAAQHPIAFQSYLAPAVDDGTTLLHVDPRETETTSKADVHLPVTPGYDIPLLNAMAKVVVGEGLVDEAFLDDRADGREAFEAHLEDVDVEANAREAGVDPDDLREAARAYGEADRAAAFTGMGMSQHHCGTDNVHALINLAVLTGNVGKPGTGINPLRGQNNVQGANDVGARPGDLPGYDAVTDADARERCADVWGFEPPAEPGRTQVEWTRSVGEDNGIRAAVVFGENPAVTEPNASEVADALADLDFLAVIDLYETATAELADVVLPGSAWAEKAGTVTNTDRRVQRMRPAAEPPGEARRDLEILQAVGRRLTDLGFEYDGPATVFDELTEVAPIYGGMSYEEIGEEYQRWPYPDGANEGVDVLHTAAFANGDRRTELAPVDHVPPADDLEDDQLVLTTGRVLQHFNSGALTRRSGTLMRLRGEDVVQIHPDDAAERGIDDGDEVQLSNDRGSVTVSAEVTAAITSGTVFTTFHYAEPLINVLTGDALDPVAKIPEYKHSAVTVEST</sequence>
<dbReference type="Pfam" id="PF00384">
    <property type="entry name" value="Molybdopterin"/>
    <property type="match status" value="1"/>
</dbReference>
<keyword evidence="4" id="KW-0411">Iron-sulfur</keyword>
<dbReference type="InterPro" id="IPR050123">
    <property type="entry name" value="Prok_molybdopt-oxidoreductase"/>
</dbReference>
<gene>
    <name evidence="7" type="ORF">SAMN05443661_11570</name>
</gene>
<feature type="region of interest" description="Disordered" evidence="5">
    <location>
        <begin position="1"/>
        <end position="27"/>
    </location>
</feature>
<dbReference type="InterPro" id="IPR041924">
    <property type="entry name" value="Formate_Dh-H_N"/>
</dbReference>
<dbReference type="EMBL" id="FORO01000015">
    <property type="protein sequence ID" value="SFJ14505.1"/>
    <property type="molecule type" value="Genomic_DNA"/>
</dbReference>
<feature type="domain" description="4Fe-4S Mo/W bis-MGD-type" evidence="6">
    <location>
        <begin position="29"/>
        <end position="79"/>
    </location>
</feature>
<evidence type="ECO:0000313" key="8">
    <source>
        <dbReference type="Proteomes" id="UP000182829"/>
    </source>
</evidence>
<dbReference type="Pfam" id="PF01568">
    <property type="entry name" value="Molydop_binding"/>
    <property type="match status" value="1"/>
</dbReference>
<dbReference type="GO" id="GO:0003954">
    <property type="term" value="F:NADH dehydrogenase activity"/>
    <property type="evidence" value="ECO:0007669"/>
    <property type="project" value="TreeGrafter"/>
</dbReference>
<dbReference type="InterPro" id="IPR006655">
    <property type="entry name" value="Mopterin_OxRdtase_prok_CS"/>
</dbReference>
<dbReference type="PROSITE" id="PS00490">
    <property type="entry name" value="MOLYBDOPTERIN_PROK_2"/>
    <property type="match status" value="1"/>
</dbReference>
<dbReference type="InterPro" id="IPR006657">
    <property type="entry name" value="MoPterin_dinucl-bd_dom"/>
</dbReference>
<dbReference type="GO" id="GO:0016020">
    <property type="term" value="C:membrane"/>
    <property type="evidence" value="ECO:0007669"/>
    <property type="project" value="TreeGrafter"/>
</dbReference>
<keyword evidence="2" id="KW-0479">Metal-binding</keyword>
<dbReference type="GO" id="GO:0043546">
    <property type="term" value="F:molybdopterin cofactor binding"/>
    <property type="evidence" value="ECO:0007669"/>
    <property type="project" value="InterPro"/>
</dbReference>
<dbReference type="InterPro" id="IPR006963">
    <property type="entry name" value="Mopterin_OxRdtase_4Fe-4S_dom"/>
</dbReference>
<dbReference type="PANTHER" id="PTHR43105:SF10">
    <property type="entry name" value="NADH-QUINONE OXIDOREDUCTASE SUBUNIT G"/>
    <property type="match status" value="1"/>
</dbReference>
<dbReference type="AlphaFoldDB" id="A0A1I3NYZ0"/>
<protein>
    <submittedName>
        <fullName evidence="7">Formate dehydrogenase major subunit</fullName>
    </submittedName>
</protein>
<evidence type="ECO:0000313" key="7">
    <source>
        <dbReference type="EMBL" id="SFJ14505.1"/>
    </source>
</evidence>
<dbReference type="GO" id="GO:0046872">
    <property type="term" value="F:metal ion binding"/>
    <property type="evidence" value="ECO:0007669"/>
    <property type="project" value="UniProtKB-KW"/>
</dbReference>
<dbReference type="GO" id="GO:0051539">
    <property type="term" value="F:4 iron, 4 sulfur cluster binding"/>
    <property type="evidence" value="ECO:0007669"/>
    <property type="project" value="UniProtKB-KW"/>
</dbReference>
<dbReference type="Gene3D" id="2.20.25.90">
    <property type="entry name" value="ADC-like domains"/>
    <property type="match status" value="1"/>
</dbReference>
<evidence type="ECO:0000259" key="6">
    <source>
        <dbReference type="SMART" id="SM00926"/>
    </source>
</evidence>
<dbReference type="GO" id="GO:0022904">
    <property type="term" value="P:respiratory electron transport chain"/>
    <property type="evidence" value="ECO:0007669"/>
    <property type="project" value="TreeGrafter"/>
</dbReference>
<dbReference type="OMA" id="PEYKHCA"/>
<organism evidence="7 8">
    <name type="scientific">Natronobacterium gregoryi</name>
    <dbReference type="NCBI Taxonomy" id="44930"/>
    <lineage>
        <taxon>Archaea</taxon>
        <taxon>Methanobacteriati</taxon>
        <taxon>Methanobacteriota</taxon>
        <taxon>Stenosarchaea group</taxon>
        <taxon>Halobacteria</taxon>
        <taxon>Halobacteriales</taxon>
        <taxon>Natrialbaceae</taxon>
        <taxon>Natronobacterium</taxon>
    </lineage>
</organism>
<dbReference type="Proteomes" id="UP000182829">
    <property type="component" value="Unassembled WGS sequence"/>
</dbReference>
<evidence type="ECO:0000256" key="2">
    <source>
        <dbReference type="ARBA" id="ARBA00022723"/>
    </source>
</evidence>
<dbReference type="PANTHER" id="PTHR43105">
    <property type="entry name" value="RESPIRATORY NITRATE REDUCTASE"/>
    <property type="match status" value="1"/>
</dbReference>
<dbReference type="InterPro" id="IPR006656">
    <property type="entry name" value="Mopterin_OxRdtase"/>
</dbReference>
<dbReference type="Gene3D" id="3.40.50.740">
    <property type="match status" value="1"/>
</dbReference>
<dbReference type="OrthoDB" id="23466at2157"/>
<evidence type="ECO:0000256" key="1">
    <source>
        <dbReference type="ARBA" id="ARBA00022485"/>
    </source>
</evidence>
<dbReference type="Gene3D" id="3.40.228.10">
    <property type="entry name" value="Dimethylsulfoxide Reductase, domain 2"/>
    <property type="match status" value="1"/>
</dbReference>
<dbReference type="GeneID" id="14207815"/>
<dbReference type="SUPFAM" id="SSF50692">
    <property type="entry name" value="ADC-like"/>
    <property type="match status" value="1"/>
</dbReference>
<name>A0A1I3NYZ0_9EURY</name>
<evidence type="ECO:0000256" key="3">
    <source>
        <dbReference type="ARBA" id="ARBA00023004"/>
    </source>
</evidence>
<keyword evidence="1" id="KW-0004">4Fe-4S</keyword>
<dbReference type="CDD" id="cd00508">
    <property type="entry name" value="MopB_CT_Fdh-Nap-like"/>
    <property type="match status" value="1"/>
</dbReference>
<reference evidence="7 8" key="1">
    <citation type="submission" date="2016-10" db="EMBL/GenBank/DDBJ databases">
        <authorList>
            <person name="de Groot N.N."/>
        </authorList>
    </citation>
    <scope>NUCLEOTIDE SEQUENCE [LARGE SCALE GENOMIC DNA]</scope>
    <source>
        <strain evidence="7 8">SP2</strain>
    </source>
</reference>
<proteinExistence type="predicted"/>